<dbReference type="OrthoDB" id="9810515at2"/>
<keyword evidence="1" id="KW-0472">Membrane</keyword>
<dbReference type="STRING" id="915059.NH26_12120"/>
<dbReference type="AlphaFoldDB" id="A0A1S1Z1C7"/>
<dbReference type="SUPFAM" id="SSF52266">
    <property type="entry name" value="SGNH hydrolase"/>
    <property type="match status" value="1"/>
</dbReference>
<evidence type="ECO:0000313" key="3">
    <source>
        <dbReference type="Proteomes" id="UP000179797"/>
    </source>
</evidence>
<feature type="transmembrane region" description="Helical" evidence="1">
    <location>
        <begin position="12"/>
        <end position="30"/>
    </location>
</feature>
<dbReference type="InterPro" id="IPR036514">
    <property type="entry name" value="SGNH_hydro_sf"/>
</dbReference>
<protein>
    <recommendedName>
        <fullName evidence="4">SGNH hydrolase-type esterase domain-containing protein</fullName>
    </recommendedName>
</protein>
<accession>A0A1S1Z1C7</accession>
<dbReference type="GO" id="GO:0016788">
    <property type="term" value="F:hydrolase activity, acting on ester bonds"/>
    <property type="evidence" value="ECO:0007669"/>
    <property type="project" value="UniProtKB-ARBA"/>
</dbReference>
<sequence>MKVTPLKILQILVYIGLMMSIVVIMSPNQINFFGLEIKIPSAEDVFPESMLANEEEVQPDIIEEYEVDSLTVDLTDIKQSSSWVPVEEKPLVVRTPKGAVAVEYPNGDKTYLDTFFRGVSSISEEGSLIRVLHYGDSQLEGDRMTERLRKNLQEQFGGCGVGLVPIMELKNMRTTLSQDYSDNWEQYICFGPKKYRGKHNDYGFFGKYYTYEGTDASINFTKAPYSKKLHKEFENFNVYLRNTVADVTLDYSMNGVTGTTQNVKSSSIPQKVKLPISGNLGEVDVHFKSDVSPEVYGVSFDCNSGIAVDNIPMRGSSGTDFTKIRKGLLGDLVDNMNVKLIILQFGVNVVPQEAESYNFYERLLIKQINYFKEVDPELKILIVGVSDMARKNGQKMESYPNIDAVRAAERRAANKAGAAYWDLYLAMGGPNSIVKWAEKTPAWAGRDYTHFTRKGANFIGDMLYNELMREYQRFKKRNQEDVETK</sequence>
<keyword evidence="1" id="KW-1133">Transmembrane helix</keyword>
<evidence type="ECO:0008006" key="4">
    <source>
        <dbReference type="Google" id="ProtNLM"/>
    </source>
</evidence>
<dbReference type="EMBL" id="JRYR02000001">
    <property type="protein sequence ID" value="OHX67037.1"/>
    <property type="molecule type" value="Genomic_DNA"/>
</dbReference>
<keyword evidence="3" id="KW-1185">Reference proteome</keyword>
<dbReference type="Gene3D" id="2.60.120.1360">
    <property type="match status" value="1"/>
</dbReference>
<dbReference type="Gene3D" id="3.40.50.1110">
    <property type="entry name" value="SGNH hydrolase"/>
    <property type="match status" value="1"/>
</dbReference>
<evidence type="ECO:0000256" key="1">
    <source>
        <dbReference type="SAM" id="Phobius"/>
    </source>
</evidence>
<comment type="caution">
    <text evidence="2">The sequence shown here is derived from an EMBL/GenBank/DDBJ whole genome shotgun (WGS) entry which is preliminary data.</text>
</comment>
<dbReference type="Proteomes" id="UP000179797">
    <property type="component" value="Unassembled WGS sequence"/>
</dbReference>
<reference evidence="2 3" key="1">
    <citation type="journal article" date="2012" name="Int. J. Syst. Evol. Microbiol.">
        <title>Flammeovirga pacifica sp. nov., isolated from deep-sea sediment.</title>
        <authorList>
            <person name="Xu H."/>
            <person name="Fu Y."/>
            <person name="Yang N."/>
            <person name="Ding Z."/>
            <person name="Lai Q."/>
            <person name="Zeng R."/>
        </authorList>
    </citation>
    <scope>NUCLEOTIDE SEQUENCE [LARGE SCALE GENOMIC DNA]</scope>
    <source>
        <strain evidence="3">DSM 24597 / LMG 26175 / WPAGA1</strain>
    </source>
</reference>
<proteinExistence type="predicted"/>
<evidence type="ECO:0000313" key="2">
    <source>
        <dbReference type="EMBL" id="OHX67037.1"/>
    </source>
</evidence>
<organism evidence="2 3">
    <name type="scientific">Flammeovirga pacifica</name>
    <dbReference type="NCBI Taxonomy" id="915059"/>
    <lineage>
        <taxon>Bacteria</taxon>
        <taxon>Pseudomonadati</taxon>
        <taxon>Bacteroidota</taxon>
        <taxon>Cytophagia</taxon>
        <taxon>Cytophagales</taxon>
        <taxon>Flammeovirgaceae</taxon>
        <taxon>Flammeovirga</taxon>
    </lineage>
</organism>
<dbReference type="RefSeq" id="WP_044224047.1">
    <property type="nucleotide sequence ID" value="NZ_JRYR02000001.1"/>
</dbReference>
<name>A0A1S1Z1C7_FLAPC</name>
<gene>
    <name evidence="2" type="ORF">NH26_12120</name>
</gene>
<keyword evidence="1" id="KW-0812">Transmembrane</keyword>